<dbReference type="HOGENOM" id="CLU_1057794_0_0_1"/>
<sequence length="263" mass="30132">MEESSVIGKIEEVFEIEDPSILPERVRSVIDEILEGGVFPTSHPFYVDFINLAFDVLYPDIQQPAELLRRSGFTRDELEKTGLKRLADMACSMSPKDAESRSELDEDSKPKRRKKVSWGANLIQVKEIERTVMDPEIDYLISDSGNNKVPEKTPDAFEWIIPEKLDHEYSVTKSPGSLEQERRESVSIRMCNTEEHRKFSPTQCMNVGEDNETITVPVISFVKSRVPDFDFKKIVEDRFNNMMPINEILEDSSVVNALLGKKE</sequence>
<organism evidence="2 3">
    <name type="scientific">Encephalitozoon romaleae (strain SJ-2008)</name>
    <name type="common">Microsporidian parasite</name>
    <dbReference type="NCBI Taxonomy" id="1178016"/>
    <lineage>
        <taxon>Eukaryota</taxon>
        <taxon>Fungi</taxon>
        <taxon>Fungi incertae sedis</taxon>
        <taxon>Microsporidia</taxon>
        <taxon>Unikaryonidae</taxon>
        <taxon>Encephalitozoon</taxon>
    </lineage>
</organism>
<evidence type="ECO:0000313" key="2">
    <source>
        <dbReference type="EMBL" id="AFN82697.1"/>
    </source>
</evidence>
<feature type="region of interest" description="Disordered" evidence="1">
    <location>
        <begin position="90"/>
        <end position="111"/>
    </location>
</feature>
<dbReference type="EMBL" id="CP003520">
    <property type="protein sequence ID" value="AFN82697.1"/>
    <property type="molecule type" value="Genomic_DNA"/>
</dbReference>
<dbReference type="RefSeq" id="XP_009264194.1">
    <property type="nucleotide sequence ID" value="XM_009265919.1"/>
</dbReference>
<dbReference type="AlphaFoldDB" id="I7AQW1"/>
<dbReference type="OrthoDB" id="2190805at2759"/>
<dbReference type="KEGG" id="ero:EROM_030760"/>
<dbReference type="VEuPathDB" id="MicrosporidiaDB:EROM_030760"/>
<accession>I7AQW1</accession>
<dbReference type="Proteomes" id="UP000010094">
    <property type="component" value="Chromosome III"/>
</dbReference>
<evidence type="ECO:0000313" key="3">
    <source>
        <dbReference type="Proteomes" id="UP000010094"/>
    </source>
</evidence>
<evidence type="ECO:0000256" key="1">
    <source>
        <dbReference type="SAM" id="MobiDB-lite"/>
    </source>
</evidence>
<keyword evidence="3" id="KW-1185">Reference proteome</keyword>
<name>I7AQW1_ENCRO</name>
<protein>
    <submittedName>
        <fullName evidence="2">Bis (5'-nucleosyl) tetraphosphatase</fullName>
    </submittedName>
</protein>
<gene>
    <name evidence="2" type="ordered locus">EROM_030760</name>
</gene>
<proteinExistence type="predicted"/>
<reference evidence="2 3" key="1">
    <citation type="journal article" date="2012" name="Proc. Natl. Acad. Sci. U.S.A.">
        <title>Gain and loss of multiple functionally related, horizontally transferred genes in the reduced genomes of two microsporidian parasites.</title>
        <authorList>
            <person name="Pombert J.-F."/>
            <person name="Selman M."/>
            <person name="Burki F."/>
            <person name="Bardell F.T."/>
            <person name="Farinelli L."/>
            <person name="Solter L.F."/>
            <person name="Whitman D.W."/>
            <person name="Weiss L.M."/>
            <person name="Corradi N."/>
            <person name="Keeling P.J."/>
        </authorList>
    </citation>
    <scope>NUCLEOTIDE SEQUENCE [LARGE SCALE GENOMIC DNA]</scope>
    <source>
        <strain evidence="2 3">SJ-2008</strain>
    </source>
</reference>
<feature type="compositionally biased region" description="Basic and acidic residues" evidence="1">
    <location>
        <begin position="96"/>
        <end position="109"/>
    </location>
</feature>
<dbReference type="GeneID" id="20520987"/>